<dbReference type="EMBL" id="GL988040">
    <property type="protein sequence ID" value="EGS22392.1"/>
    <property type="molecule type" value="Genomic_DNA"/>
</dbReference>
<protein>
    <recommendedName>
        <fullName evidence="3">Regulatory P domain-containing protein</fullName>
    </recommendedName>
</protein>
<dbReference type="SUPFAM" id="SSF75011">
    <property type="entry name" value="3-carboxy-cis,cis-mucoante lactonizing enzyme"/>
    <property type="match status" value="1"/>
</dbReference>
<evidence type="ECO:0000313" key="1">
    <source>
        <dbReference type="EMBL" id="EGS22392.1"/>
    </source>
</evidence>
<dbReference type="NCBIfam" id="TIGR04312">
    <property type="entry name" value="choice_anch_B"/>
    <property type="match status" value="2"/>
</dbReference>
<dbReference type="RefSeq" id="XP_006692411.1">
    <property type="nucleotide sequence ID" value="XM_006692348.1"/>
</dbReference>
<dbReference type="AlphaFoldDB" id="G0S309"/>
<dbReference type="PANTHER" id="PTHR38787">
    <property type="entry name" value="REGULATORY P DOMAIN-CONTAINING PROTEIN"/>
    <property type="match status" value="1"/>
</dbReference>
<proteinExistence type="predicted"/>
<dbReference type="GO" id="GO:0005576">
    <property type="term" value="C:extracellular region"/>
    <property type="evidence" value="ECO:0007669"/>
    <property type="project" value="TreeGrafter"/>
</dbReference>
<dbReference type="Proteomes" id="UP000008066">
    <property type="component" value="Unassembled WGS sequence"/>
</dbReference>
<dbReference type="KEGG" id="cthr:CTHT_0019230"/>
<organism evidence="2">
    <name type="scientific">Chaetomium thermophilum (strain DSM 1495 / CBS 144.50 / IMI 039719)</name>
    <name type="common">Thermochaetoides thermophila</name>
    <dbReference type="NCBI Taxonomy" id="759272"/>
    <lineage>
        <taxon>Eukaryota</taxon>
        <taxon>Fungi</taxon>
        <taxon>Dikarya</taxon>
        <taxon>Ascomycota</taxon>
        <taxon>Pezizomycotina</taxon>
        <taxon>Sordariomycetes</taxon>
        <taxon>Sordariomycetidae</taxon>
        <taxon>Sordariales</taxon>
        <taxon>Chaetomiaceae</taxon>
        <taxon>Thermochaetoides</taxon>
    </lineage>
</organism>
<evidence type="ECO:0000313" key="2">
    <source>
        <dbReference type="Proteomes" id="UP000008066"/>
    </source>
</evidence>
<accession>G0S309</accession>
<evidence type="ECO:0008006" key="3">
    <source>
        <dbReference type="Google" id="ProtNLM"/>
    </source>
</evidence>
<dbReference type="eggNOG" id="ENOG502QQSB">
    <property type="taxonomic scope" value="Eukaryota"/>
</dbReference>
<keyword evidence="2" id="KW-1185">Reference proteome</keyword>
<name>G0S309_CHATD</name>
<dbReference type="Pfam" id="PF08309">
    <property type="entry name" value="LVIVD"/>
    <property type="match status" value="1"/>
</dbReference>
<gene>
    <name evidence="1" type="ORF">CTHT_0019230</name>
</gene>
<dbReference type="InterPro" id="IPR027589">
    <property type="entry name" value="Choice_anch_B"/>
</dbReference>
<dbReference type="OrthoDB" id="2099887at2759"/>
<dbReference type="GeneID" id="18255961"/>
<reference evidence="1 2" key="1">
    <citation type="journal article" date="2011" name="Cell">
        <title>Insight into structure and assembly of the nuclear pore complex by utilizing the genome of a eukaryotic thermophile.</title>
        <authorList>
            <person name="Amlacher S."/>
            <person name="Sarges P."/>
            <person name="Flemming D."/>
            <person name="van Noort V."/>
            <person name="Kunze R."/>
            <person name="Devos D.P."/>
            <person name="Arumugam M."/>
            <person name="Bork P."/>
            <person name="Hurt E."/>
        </authorList>
    </citation>
    <scope>NUCLEOTIDE SEQUENCE [LARGE SCALE GENOMIC DNA]</scope>
    <source>
        <strain evidence="2">DSM 1495 / CBS 144.50 / IMI 039719</strain>
    </source>
</reference>
<sequence>MKPTPFILAATAAHAQIKTASIMEELMALKEAEWDTFAQQGLFGGSALYPKISNRIPCINGKAVLSTKGNNTYSCRNVDLHAFLSHEDLGSQAKAGNDVWGWTSPAGREFGIVGQRDGVAFVEVDTKTGALTYLGRLDTHTDATNWRDIKVIGHHAYIGAESHDHGLQIFDLRKLEAIRPQAKSFWWDFLGLFTPKPQFTPKVFNKTTDITAHFAGFGASHNIVAHPERNMIYAVGGRSGANARDTPCKGGMFMVDVSDPTNPTSPGCVPQDGYVHDAQCVVYRGPDVRYQGREICFNFNEDSLTIMDLTDKSNPVVVSRTGYNGVAYSHQGWLVDEGMEWLLLDDELDERSGTVPFGDGRTTTYIWNVTNLENPINTGFYKSPARSIDHNQYVHKGLTYQANYASGLRIVDVSGVEIDPTGGNFEEVGFFDCYPEDDETEGSLAFIGTWSVYPYFKSGYILLNSIERGIFSLKYTGRKARWYSGKD</sequence>
<dbReference type="OMA" id="EGNDIWG"/>
<dbReference type="HOGENOM" id="CLU_031217_0_0_1"/>
<dbReference type="InterPro" id="IPR013211">
    <property type="entry name" value="LVIVD"/>
</dbReference>
<dbReference type="PANTHER" id="PTHR38787:SF3">
    <property type="entry name" value="REGULATORY P DOMAIN-CONTAINING PROTEIN"/>
    <property type="match status" value="1"/>
</dbReference>